<proteinExistence type="predicted"/>
<dbReference type="PANTHER" id="PTHR31065:SF1">
    <property type="entry name" value="OS09G0116050 PROTEIN"/>
    <property type="match status" value="1"/>
</dbReference>
<feature type="non-terminal residue" evidence="2">
    <location>
        <position position="1"/>
    </location>
</feature>
<dbReference type="PANTHER" id="PTHR31065">
    <property type="entry name" value="PLATZ TRANSCRIPTION FACTOR FAMILY PROTEIN"/>
    <property type="match status" value="1"/>
</dbReference>
<gene>
    <name evidence="2" type="ORF">g.13121</name>
</gene>
<evidence type="ECO:0000256" key="1">
    <source>
        <dbReference type="SAM" id="MobiDB-lite"/>
    </source>
</evidence>
<name>A0A1D2AAY7_AUXPR</name>
<sequence length="252" mass="27641">CASPAGAGKLTHLYSKAVHSVRTRNRSHAMPSMPGRAGPGTSLWHPPHSPALRSMVEFEGFFSPCPSCWAFRSSRDALLNFWDCETGQPHCSSCVLGACPQSLVQVRRSSYHDVVKVAEISRHMDLGEIQLYIINGAKVVFLRRRPQPKAPRGTSSNYTCLMCSRHLQDNNMFCSLQCKLDTQAPNLEHPSTPLRWNTVPAKATSGQSQMGPGTPPGYADAPMLPSFERCPGLSTASSNHRRKGSPLRAHYA</sequence>
<feature type="region of interest" description="Disordered" evidence="1">
    <location>
        <begin position="189"/>
        <end position="252"/>
    </location>
</feature>
<dbReference type="AlphaFoldDB" id="A0A1D2AAY7"/>
<protein>
    <submittedName>
        <fullName evidence="2">Uncharacterized protein</fullName>
    </submittedName>
</protein>
<dbReference type="EMBL" id="GDKF01002527">
    <property type="protein sequence ID" value="JAT76095.1"/>
    <property type="molecule type" value="Transcribed_RNA"/>
</dbReference>
<accession>A0A1D2AAY7</accession>
<dbReference type="InterPro" id="IPR006734">
    <property type="entry name" value="PLATZ"/>
</dbReference>
<organism evidence="2">
    <name type="scientific">Auxenochlorella protothecoides</name>
    <name type="common">Green microalga</name>
    <name type="synonym">Chlorella protothecoides</name>
    <dbReference type="NCBI Taxonomy" id="3075"/>
    <lineage>
        <taxon>Eukaryota</taxon>
        <taxon>Viridiplantae</taxon>
        <taxon>Chlorophyta</taxon>
        <taxon>core chlorophytes</taxon>
        <taxon>Trebouxiophyceae</taxon>
        <taxon>Chlorellales</taxon>
        <taxon>Chlorellaceae</taxon>
        <taxon>Auxenochlorella</taxon>
    </lineage>
</organism>
<feature type="compositionally biased region" description="Basic residues" evidence="1">
    <location>
        <begin position="239"/>
        <end position="252"/>
    </location>
</feature>
<evidence type="ECO:0000313" key="2">
    <source>
        <dbReference type="EMBL" id="JAT76095.1"/>
    </source>
</evidence>
<reference evidence="2" key="1">
    <citation type="submission" date="2015-08" db="EMBL/GenBank/DDBJ databases">
        <authorList>
            <person name="Babu N.S."/>
            <person name="Beckwith C.J."/>
            <person name="Beseler K.G."/>
            <person name="Brison A."/>
            <person name="Carone J.V."/>
            <person name="Caskin T.P."/>
            <person name="Diamond M."/>
            <person name="Durham M.E."/>
            <person name="Foxe J.M."/>
            <person name="Go M."/>
            <person name="Henderson B.A."/>
            <person name="Jones I.B."/>
            <person name="McGettigan J.A."/>
            <person name="Micheletti S.J."/>
            <person name="Nasrallah M.E."/>
            <person name="Ortiz D."/>
            <person name="Piller C.R."/>
            <person name="Privatt S.R."/>
            <person name="Schneider S.L."/>
            <person name="Sharp S."/>
            <person name="Smith T.C."/>
            <person name="Stanton J.D."/>
            <person name="Ullery H.E."/>
            <person name="Wilson R.J."/>
            <person name="Serrano M.G."/>
            <person name="Buck G."/>
            <person name="Lee V."/>
            <person name="Wang Y."/>
            <person name="Carvalho R."/>
            <person name="Voegtly L."/>
            <person name="Shi R."/>
            <person name="Duckworth R."/>
            <person name="Johnson A."/>
            <person name="Loviza R."/>
            <person name="Walstead R."/>
            <person name="Shah Z."/>
            <person name="Kiflezghi M."/>
            <person name="Wade K."/>
            <person name="Ball S.L."/>
            <person name="Bradley K.W."/>
            <person name="Asai D.J."/>
            <person name="Bowman C.A."/>
            <person name="Russell D.A."/>
            <person name="Pope W.H."/>
            <person name="Jacobs-Sera D."/>
            <person name="Hendrix R.W."/>
            <person name="Hatfull G.F."/>
        </authorList>
    </citation>
    <scope>NUCLEOTIDE SEQUENCE</scope>
</reference>
<dbReference type="Pfam" id="PF04640">
    <property type="entry name" value="PLATZ"/>
    <property type="match status" value="1"/>
</dbReference>